<evidence type="ECO:0000313" key="1">
    <source>
        <dbReference type="EMBL" id="KAH7937026.1"/>
    </source>
</evidence>
<organism evidence="1 2">
    <name type="scientific">Dermacentor silvarum</name>
    <name type="common">Tick</name>
    <dbReference type="NCBI Taxonomy" id="543639"/>
    <lineage>
        <taxon>Eukaryota</taxon>
        <taxon>Metazoa</taxon>
        <taxon>Ecdysozoa</taxon>
        <taxon>Arthropoda</taxon>
        <taxon>Chelicerata</taxon>
        <taxon>Arachnida</taxon>
        <taxon>Acari</taxon>
        <taxon>Parasitiformes</taxon>
        <taxon>Ixodida</taxon>
        <taxon>Ixodoidea</taxon>
        <taxon>Ixodidae</taxon>
        <taxon>Rhipicephalinae</taxon>
        <taxon>Dermacentor</taxon>
    </lineage>
</organism>
<evidence type="ECO:0000313" key="2">
    <source>
        <dbReference type="Proteomes" id="UP000821865"/>
    </source>
</evidence>
<dbReference type="Proteomes" id="UP000821865">
    <property type="component" value="Chromosome 8"/>
</dbReference>
<keyword evidence="2" id="KW-1185">Reference proteome</keyword>
<comment type="caution">
    <text evidence="1">The sequence shown here is derived from an EMBL/GenBank/DDBJ whole genome shotgun (WGS) entry which is preliminary data.</text>
</comment>
<dbReference type="EMBL" id="CM023477">
    <property type="protein sequence ID" value="KAH7937026.1"/>
    <property type="molecule type" value="Genomic_DNA"/>
</dbReference>
<gene>
    <name evidence="1" type="ORF">HPB49_007543</name>
</gene>
<protein>
    <submittedName>
        <fullName evidence="1">Uncharacterized protein</fullName>
    </submittedName>
</protein>
<reference evidence="1" key="1">
    <citation type="submission" date="2020-05" db="EMBL/GenBank/DDBJ databases">
        <title>Large-scale comparative analyses of tick genomes elucidate their genetic diversity and vector capacities.</title>
        <authorList>
            <person name="Jia N."/>
            <person name="Wang J."/>
            <person name="Shi W."/>
            <person name="Du L."/>
            <person name="Sun Y."/>
            <person name="Zhan W."/>
            <person name="Jiang J."/>
            <person name="Wang Q."/>
            <person name="Zhang B."/>
            <person name="Ji P."/>
            <person name="Sakyi L.B."/>
            <person name="Cui X."/>
            <person name="Yuan T."/>
            <person name="Jiang B."/>
            <person name="Yang W."/>
            <person name="Lam T.T.-Y."/>
            <person name="Chang Q."/>
            <person name="Ding S."/>
            <person name="Wang X."/>
            <person name="Zhu J."/>
            <person name="Ruan X."/>
            <person name="Zhao L."/>
            <person name="Wei J."/>
            <person name="Que T."/>
            <person name="Du C."/>
            <person name="Cheng J."/>
            <person name="Dai P."/>
            <person name="Han X."/>
            <person name="Huang E."/>
            <person name="Gao Y."/>
            <person name="Liu J."/>
            <person name="Shao H."/>
            <person name="Ye R."/>
            <person name="Li L."/>
            <person name="Wei W."/>
            <person name="Wang X."/>
            <person name="Wang C."/>
            <person name="Yang T."/>
            <person name="Huo Q."/>
            <person name="Li W."/>
            <person name="Guo W."/>
            <person name="Chen H."/>
            <person name="Zhou L."/>
            <person name="Ni X."/>
            <person name="Tian J."/>
            <person name="Zhou Y."/>
            <person name="Sheng Y."/>
            <person name="Liu T."/>
            <person name="Pan Y."/>
            <person name="Xia L."/>
            <person name="Li J."/>
            <person name="Zhao F."/>
            <person name="Cao W."/>
        </authorList>
    </citation>
    <scope>NUCLEOTIDE SEQUENCE</scope>
    <source>
        <strain evidence="1">Dsil-2018</strain>
    </source>
</reference>
<accession>A0ACB8C833</accession>
<proteinExistence type="predicted"/>
<sequence length="416" mass="46976">MGNVRRLAQLSSVCRIESYRLQRRVSAGETRASRRTDEARLSFHSDRSQARGSVSGRPGRCDNSKGFQTAVRDDKEQPRRPVRQALHRESSNSMTMETNRTACSPAKYRVSSIVWVAGIQCSLAVVALLGNLLVIVSVCRCARLRTITNYFVLSLACADLLVALNVPFYDAFYFFEDLSCHRRLCMFRYWFATYSTACSSFSHLGVAVDRYVSVVHGISYHRLMRYRLATGYIVCVWISCLLYSLLPYMGIGDNKDYPFALDVVHVVCDLTYVYTRIYILVTVGISTVGTTLTLVLYFFVFRASWKHLKAVASTSDVHQRVRQEARTACTMALVLAVCILGVLPYSVIVLIPFFTDVSTSLQVHVKPYVICLFFGKSSLNPVIYGWKAKDLRAAFRDILCPRKSNWCETNVSATFA</sequence>
<name>A0ACB8C833_DERSI</name>